<sequence>MGKVHTKAQEDPSYKEIPVGVILDMESWVGKTVHSCITMAISDFYTGNPHFKTRIVVHNRDTHGDPLHALSAALDLLDKPKLKEINSYAFRAYDTVSALAMAVEKIQAVEEVNELKIKDLETSGSSRRGFCAEVFKTAFKGLGSDISFEFILSMDEDGRVNYNDLIHRLYTGEFDAAIGDITITADRSLYVDFTLPYTDLGLGTLSRNADASMWIFMKPFSSHLWVVSACFFILLGFVIWILEHQTNEEFQGSSSGQIGTTLWFAFSTLVYAHRQKLQSKLSRFVVTVWLYVVLVLVSSYTATLSSLLTIEQIRLASNGDSIGYQRGSPVRGYMVRNYNFRDSRLKPYSTPEEYADALSRGSKNGGVDEIPYLKGFLAQYPSGYSMVVSEKTTSGFGFAFPLGSPLVPELSRQISRLREDGTLKVLEDKWFKSDPQSEDSEPVSKILHLKECRGLFVISGVSMAVALFIFLLYFIHEKVHFTYTMLAGGKLAFIMRILKPTQLVVQTRWSK</sequence>
<gene>
    <name evidence="1" type="ORF">L2E82_20304</name>
</gene>
<reference evidence="1 2" key="2">
    <citation type="journal article" date="2022" name="Mol. Ecol. Resour.">
        <title>The genomes of chicory, endive, great burdock and yacon provide insights into Asteraceae paleo-polyploidization history and plant inulin production.</title>
        <authorList>
            <person name="Fan W."/>
            <person name="Wang S."/>
            <person name="Wang H."/>
            <person name="Wang A."/>
            <person name="Jiang F."/>
            <person name="Liu H."/>
            <person name="Zhao H."/>
            <person name="Xu D."/>
            <person name="Zhang Y."/>
        </authorList>
    </citation>
    <scope>NUCLEOTIDE SEQUENCE [LARGE SCALE GENOMIC DNA]</scope>
    <source>
        <strain evidence="2">cv. Punajuju</strain>
        <tissue evidence="1">Leaves</tissue>
    </source>
</reference>
<proteinExistence type="predicted"/>
<keyword evidence="2" id="KW-1185">Reference proteome</keyword>
<comment type="caution">
    <text evidence="1">The sequence shown here is derived from an EMBL/GenBank/DDBJ whole genome shotgun (WGS) entry which is preliminary data.</text>
</comment>
<protein>
    <submittedName>
        <fullName evidence="1">Uncharacterized protein</fullName>
    </submittedName>
</protein>
<accession>A0ACB9DTP9</accession>
<evidence type="ECO:0000313" key="2">
    <source>
        <dbReference type="Proteomes" id="UP001055811"/>
    </source>
</evidence>
<name>A0ACB9DTP9_CICIN</name>
<organism evidence="1 2">
    <name type="scientific">Cichorium intybus</name>
    <name type="common">Chicory</name>
    <dbReference type="NCBI Taxonomy" id="13427"/>
    <lineage>
        <taxon>Eukaryota</taxon>
        <taxon>Viridiplantae</taxon>
        <taxon>Streptophyta</taxon>
        <taxon>Embryophyta</taxon>
        <taxon>Tracheophyta</taxon>
        <taxon>Spermatophyta</taxon>
        <taxon>Magnoliopsida</taxon>
        <taxon>eudicotyledons</taxon>
        <taxon>Gunneridae</taxon>
        <taxon>Pentapetalae</taxon>
        <taxon>asterids</taxon>
        <taxon>campanulids</taxon>
        <taxon>Asterales</taxon>
        <taxon>Asteraceae</taxon>
        <taxon>Cichorioideae</taxon>
        <taxon>Cichorieae</taxon>
        <taxon>Cichoriinae</taxon>
        <taxon>Cichorium</taxon>
    </lineage>
</organism>
<dbReference type="Proteomes" id="UP001055811">
    <property type="component" value="Linkage Group LG04"/>
</dbReference>
<dbReference type="EMBL" id="CM042012">
    <property type="protein sequence ID" value="KAI3749688.1"/>
    <property type="molecule type" value="Genomic_DNA"/>
</dbReference>
<reference evidence="2" key="1">
    <citation type="journal article" date="2022" name="Mol. Ecol. Resour.">
        <title>The genomes of chicory, endive, great burdock and yacon provide insights into Asteraceae palaeo-polyploidization history and plant inulin production.</title>
        <authorList>
            <person name="Fan W."/>
            <person name="Wang S."/>
            <person name="Wang H."/>
            <person name="Wang A."/>
            <person name="Jiang F."/>
            <person name="Liu H."/>
            <person name="Zhao H."/>
            <person name="Xu D."/>
            <person name="Zhang Y."/>
        </authorList>
    </citation>
    <scope>NUCLEOTIDE SEQUENCE [LARGE SCALE GENOMIC DNA]</scope>
    <source>
        <strain evidence="2">cv. Punajuju</strain>
    </source>
</reference>
<evidence type="ECO:0000313" key="1">
    <source>
        <dbReference type="EMBL" id="KAI3749688.1"/>
    </source>
</evidence>